<dbReference type="InterPro" id="IPR001584">
    <property type="entry name" value="Integrase_cat-core"/>
</dbReference>
<dbReference type="Gene3D" id="2.40.70.10">
    <property type="entry name" value="Acid Proteases"/>
    <property type="match status" value="1"/>
</dbReference>
<dbReference type="Pfam" id="PF00078">
    <property type="entry name" value="RVT_1"/>
    <property type="match status" value="1"/>
</dbReference>
<dbReference type="InterPro" id="IPR001969">
    <property type="entry name" value="Aspartic_peptidase_AS"/>
</dbReference>
<dbReference type="FunFam" id="3.30.70.270:FF:000020">
    <property type="entry name" value="Transposon Tf2-6 polyprotein-like Protein"/>
    <property type="match status" value="1"/>
</dbReference>
<keyword evidence="15" id="KW-0233">DNA recombination</keyword>
<evidence type="ECO:0000256" key="1">
    <source>
        <dbReference type="ARBA" id="ARBA00022670"/>
    </source>
</evidence>
<evidence type="ECO:0000313" key="20">
    <source>
        <dbReference type="Proteomes" id="UP000233551"/>
    </source>
</evidence>
<keyword evidence="6" id="KW-0064">Aspartyl protease</keyword>
<dbReference type="Pfam" id="PF24626">
    <property type="entry name" value="SH3_Tf2-1"/>
    <property type="match status" value="1"/>
</dbReference>
<dbReference type="Pfam" id="PF17921">
    <property type="entry name" value="Integrase_H2C2"/>
    <property type="match status" value="1"/>
</dbReference>
<evidence type="ECO:0000256" key="17">
    <source>
        <dbReference type="SAM" id="MobiDB-lite"/>
    </source>
</evidence>
<evidence type="ECO:0000256" key="6">
    <source>
        <dbReference type="ARBA" id="ARBA00022750"/>
    </source>
</evidence>
<evidence type="ECO:0000256" key="14">
    <source>
        <dbReference type="ARBA" id="ARBA00023125"/>
    </source>
</evidence>
<dbReference type="Pfam" id="PF13650">
    <property type="entry name" value="Asp_protease_2"/>
    <property type="match status" value="1"/>
</dbReference>
<dbReference type="GO" id="GO:0004519">
    <property type="term" value="F:endonuclease activity"/>
    <property type="evidence" value="ECO:0007669"/>
    <property type="project" value="UniProtKB-KW"/>
</dbReference>
<name>A0A2I0KNR4_PUNGR</name>
<dbReference type="InterPro" id="IPR021109">
    <property type="entry name" value="Peptidase_aspartic_dom_sf"/>
</dbReference>
<dbReference type="Pfam" id="PF17919">
    <property type="entry name" value="RT_RNaseH_2"/>
    <property type="match status" value="1"/>
</dbReference>
<evidence type="ECO:0000256" key="13">
    <source>
        <dbReference type="ARBA" id="ARBA00022932"/>
    </source>
</evidence>
<reference evidence="19 20" key="1">
    <citation type="submission" date="2017-11" db="EMBL/GenBank/DDBJ databases">
        <title>De-novo sequencing of pomegranate (Punica granatum L.) genome.</title>
        <authorList>
            <person name="Akparov Z."/>
            <person name="Amiraslanov A."/>
            <person name="Hajiyeva S."/>
            <person name="Abbasov M."/>
            <person name="Kaur K."/>
            <person name="Hamwieh A."/>
            <person name="Solovyev V."/>
            <person name="Salamov A."/>
            <person name="Braich B."/>
            <person name="Kosarev P."/>
            <person name="Mahmoud A."/>
            <person name="Hajiyev E."/>
            <person name="Babayeva S."/>
            <person name="Izzatullayeva V."/>
            <person name="Mammadov A."/>
            <person name="Mammadov A."/>
            <person name="Sharifova S."/>
            <person name="Ojaghi J."/>
            <person name="Eynullazada K."/>
            <person name="Bayramov B."/>
            <person name="Abdulazimova A."/>
            <person name="Shahmuradov I."/>
        </authorList>
    </citation>
    <scope>NUCLEOTIDE SEQUENCE [LARGE SCALE GENOMIC DNA]</scope>
    <source>
        <strain evidence="20">cv. AG2017</strain>
        <tissue evidence="19">Leaf</tissue>
    </source>
</reference>
<sequence length="857" mass="98214">MATTNQSEVVIDEARAKSKKQRENSRDLLSSLEGRMTKMEFVMADVQDVQMSPGPRSSRELGWLRMWTTSYGIPSLIDKEALFQLMDGLKPWAKQESQRCGVQDLHKAMSTAKLLEEFRSSSKFNSKEKGKPKSGRDKEKSPQSDGGKSAKPTFKDKAGSSKPKGKDERTSSFSYAMVCTWLRNALPKPSSQRWKANRSKGLMFADVEIAGKAFSALVDTGASNLFIFEEGAKKLGIRVEKTRGWLKTMNSEEVPTCGVTKDVDIRIGQWSGKETIEDVMPAELPKKLPPKREVDNRIELVPNAKLPAMAPYRMAPPELAELRKQLKELLDAGYVRPSKALFGAPVLFQKKHDESLLMCIEYRALNKLTLKNKLDLRLGYYQVRIAEGDEPKTACVMRYGFYKFLAMPFGLTNAPATFCTLMNKESPTKVTELRSFLGLANYYRWFIKGYSSIAVPLMDLLKKARAKEWMDECQATFNRLKRVVTEEPVLALPCYGKLFEVETDASDFAIGGVQMQDGHPITSHSLGARSRREVTAIWCKDDLVYTKGLRVYVPLYDNLRWQILRECYDSKWAGHQGIRRTLALVEERYYWPQLRDDVETFVKTCLVCQQDKAEQKLPAGLLEPLPILEHPWEIVSMDFIINLPKSEGRQMLMVVVDRFSKYATFISAKKDCLAEEAAQLFMKHMVKYWGVPTTISFRICVWARKFEYVLGCNLKHITRFTRRFWTELFKLLGTSLNFSTSLHPQTDGQTKKLHNILRHKDVHKGLTWRYKGPFQVLQRVNSVAYKVELPKKLKLHPVFHVSMLKPFQEDKEDPSTAESSCTPIGAKVAYDRDVKQILANWVVRKRWCKPKREYLIK</sequence>
<dbReference type="PROSITE" id="PS50994">
    <property type="entry name" value="INTEGRASE"/>
    <property type="match status" value="1"/>
</dbReference>
<keyword evidence="16" id="KW-0511">Multifunctional enzyme</keyword>
<keyword evidence="2" id="KW-0808">Transferase</keyword>
<keyword evidence="3" id="KW-0548">Nucleotidyltransferase</keyword>
<evidence type="ECO:0000256" key="4">
    <source>
        <dbReference type="ARBA" id="ARBA00022722"/>
    </source>
</evidence>
<dbReference type="FunFam" id="1.10.340.70:FF:000001">
    <property type="entry name" value="Retrovirus-related Pol polyprotein from transposon gypsy-like Protein"/>
    <property type="match status" value="1"/>
</dbReference>
<evidence type="ECO:0000313" key="19">
    <source>
        <dbReference type="EMBL" id="PKI70118.1"/>
    </source>
</evidence>
<dbReference type="PANTHER" id="PTHR37984:SF5">
    <property type="entry name" value="PROTEIN NYNRIN-LIKE"/>
    <property type="match status" value="1"/>
</dbReference>
<evidence type="ECO:0000259" key="18">
    <source>
        <dbReference type="PROSITE" id="PS50994"/>
    </source>
</evidence>
<feature type="compositionally biased region" description="Basic and acidic residues" evidence="17">
    <location>
        <begin position="153"/>
        <end position="169"/>
    </location>
</feature>
<keyword evidence="10" id="KW-0694">RNA-binding</keyword>
<dbReference type="SUPFAM" id="SSF53098">
    <property type="entry name" value="Ribonuclease H-like"/>
    <property type="match status" value="1"/>
</dbReference>
<feature type="region of interest" description="Disordered" evidence="17">
    <location>
        <begin position="1"/>
        <end position="27"/>
    </location>
</feature>
<dbReference type="STRING" id="22663.A0A2I0KNR4"/>
<evidence type="ECO:0000256" key="3">
    <source>
        <dbReference type="ARBA" id="ARBA00022695"/>
    </source>
</evidence>
<protein>
    <recommendedName>
        <fullName evidence="18">Integrase catalytic domain-containing protein</fullName>
    </recommendedName>
</protein>
<dbReference type="InterPro" id="IPR050951">
    <property type="entry name" value="Retrovirus_Pol_polyprotein"/>
</dbReference>
<dbReference type="GO" id="GO:0006310">
    <property type="term" value="P:DNA recombination"/>
    <property type="evidence" value="ECO:0007669"/>
    <property type="project" value="UniProtKB-KW"/>
</dbReference>
<keyword evidence="7" id="KW-0255">Endonuclease</keyword>
<dbReference type="AlphaFoldDB" id="A0A2I0KNR4"/>
<keyword evidence="12" id="KW-0695">RNA-directed DNA polymerase</keyword>
<proteinExistence type="predicted"/>
<dbReference type="PANTHER" id="PTHR37984">
    <property type="entry name" value="PROTEIN CBG26694"/>
    <property type="match status" value="1"/>
</dbReference>
<evidence type="ECO:0000256" key="7">
    <source>
        <dbReference type="ARBA" id="ARBA00022759"/>
    </source>
</evidence>
<keyword evidence="13" id="KW-0239">DNA-directed DNA polymerase</keyword>
<dbReference type="CDD" id="cd01647">
    <property type="entry name" value="RT_LTR"/>
    <property type="match status" value="1"/>
</dbReference>
<keyword evidence="5" id="KW-0479">Metal-binding</keyword>
<feature type="domain" description="Integrase catalytic" evidence="18">
    <location>
        <begin position="627"/>
        <end position="758"/>
    </location>
</feature>
<dbReference type="InterPro" id="IPR012337">
    <property type="entry name" value="RNaseH-like_sf"/>
</dbReference>
<dbReference type="GO" id="GO:0003677">
    <property type="term" value="F:DNA binding"/>
    <property type="evidence" value="ECO:0007669"/>
    <property type="project" value="UniProtKB-KW"/>
</dbReference>
<dbReference type="InterPro" id="IPR000477">
    <property type="entry name" value="RT_dom"/>
</dbReference>
<evidence type="ECO:0000256" key="9">
    <source>
        <dbReference type="ARBA" id="ARBA00022842"/>
    </source>
</evidence>
<dbReference type="GO" id="GO:0003887">
    <property type="term" value="F:DNA-directed DNA polymerase activity"/>
    <property type="evidence" value="ECO:0007669"/>
    <property type="project" value="UniProtKB-KW"/>
</dbReference>
<dbReference type="GO" id="GO:0003964">
    <property type="term" value="F:RNA-directed DNA polymerase activity"/>
    <property type="evidence" value="ECO:0007669"/>
    <property type="project" value="UniProtKB-KW"/>
</dbReference>
<dbReference type="GO" id="GO:0006508">
    <property type="term" value="P:proteolysis"/>
    <property type="evidence" value="ECO:0007669"/>
    <property type="project" value="UniProtKB-KW"/>
</dbReference>
<dbReference type="CDD" id="cd00303">
    <property type="entry name" value="retropepsin_like"/>
    <property type="match status" value="1"/>
</dbReference>
<dbReference type="EMBL" id="PGOL01000471">
    <property type="protein sequence ID" value="PKI70118.1"/>
    <property type="molecule type" value="Genomic_DNA"/>
</dbReference>
<dbReference type="SUPFAM" id="SSF50630">
    <property type="entry name" value="Acid proteases"/>
    <property type="match status" value="1"/>
</dbReference>
<dbReference type="SUPFAM" id="SSF56672">
    <property type="entry name" value="DNA/RNA polymerases"/>
    <property type="match status" value="1"/>
</dbReference>
<evidence type="ECO:0000256" key="5">
    <source>
        <dbReference type="ARBA" id="ARBA00022723"/>
    </source>
</evidence>
<evidence type="ECO:0000256" key="11">
    <source>
        <dbReference type="ARBA" id="ARBA00022908"/>
    </source>
</evidence>
<dbReference type="PROSITE" id="PS00141">
    <property type="entry name" value="ASP_PROTEASE"/>
    <property type="match status" value="1"/>
</dbReference>
<dbReference type="InterPro" id="IPR041577">
    <property type="entry name" value="RT_RNaseH_2"/>
</dbReference>
<evidence type="ECO:0000256" key="2">
    <source>
        <dbReference type="ARBA" id="ARBA00022679"/>
    </source>
</evidence>
<dbReference type="InterPro" id="IPR056924">
    <property type="entry name" value="SH3_Tf2-1"/>
</dbReference>
<evidence type="ECO:0000256" key="8">
    <source>
        <dbReference type="ARBA" id="ARBA00022801"/>
    </source>
</evidence>
<accession>A0A2I0KNR4</accession>
<dbReference type="Proteomes" id="UP000233551">
    <property type="component" value="Unassembled WGS sequence"/>
</dbReference>
<evidence type="ECO:0000256" key="16">
    <source>
        <dbReference type="ARBA" id="ARBA00023268"/>
    </source>
</evidence>
<dbReference type="InterPro" id="IPR043502">
    <property type="entry name" value="DNA/RNA_pol_sf"/>
</dbReference>
<keyword evidence="9" id="KW-0460">Magnesium</keyword>
<dbReference type="GO" id="GO:0004190">
    <property type="term" value="F:aspartic-type endopeptidase activity"/>
    <property type="evidence" value="ECO:0007669"/>
    <property type="project" value="UniProtKB-KW"/>
</dbReference>
<gene>
    <name evidence="19" type="ORF">CRG98_009490</name>
</gene>
<keyword evidence="11" id="KW-0229">DNA integration</keyword>
<dbReference type="Gene3D" id="3.30.70.270">
    <property type="match status" value="1"/>
</dbReference>
<dbReference type="GO" id="GO:0015074">
    <property type="term" value="P:DNA integration"/>
    <property type="evidence" value="ECO:0007669"/>
    <property type="project" value="UniProtKB-KW"/>
</dbReference>
<feature type="compositionally biased region" description="Basic and acidic residues" evidence="17">
    <location>
        <begin position="121"/>
        <end position="142"/>
    </location>
</feature>
<feature type="region of interest" description="Disordered" evidence="17">
    <location>
        <begin position="121"/>
        <end position="169"/>
    </location>
</feature>
<dbReference type="GO" id="GO:0003723">
    <property type="term" value="F:RNA binding"/>
    <property type="evidence" value="ECO:0007669"/>
    <property type="project" value="UniProtKB-KW"/>
</dbReference>
<dbReference type="InterPro" id="IPR036397">
    <property type="entry name" value="RNaseH_sf"/>
</dbReference>
<dbReference type="Gene3D" id="3.10.10.10">
    <property type="entry name" value="HIV Type 1 Reverse Transcriptase, subunit A, domain 1"/>
    <property type="match status" value="1"/>
</dbReference>
<dbReference type="Gene3D" id="3.30.420.10">
    <property type="entry name" value="Ribonuclease H-like superfamily/Ribonuclease H"/>
    <property type="match status" value="1"/>
</dbReference>
<dbReference type="InterPro" id="IPR043128">
    <property type="entry name" value="Rev_trsase/Diguanyl_cyclase"/>
</dbReference>
<dbReference type="GO" id="GO:0046872">
    <property type="term" value="F:metal ion binding"/>
    <property type="evidence" value="ECO:0007669"/>
    <property type="project" value="UniProtKB-KW"/>
</dbReference>
<organism evidence="19 20">
    <name type="scientific">Punica granatum</name>
    <name type="common">Pomegranate</name>
    <dbReference type="NCBI Taxonomy" id="22663"/>
    <lineage>
        <taxon>Eukaryota</taxon>
        <taxon>Viridiplantae</taxon>
        <taxon>Streptophyta</taxon>
        <taxon>Embryophyta</taxon>
        <taxon>Tracheophyta</taxon>
        <taxon>Spermatophyta</taxon>
        <taxon>Magnoliopsida</taxon>
        <taxon>eudicotyledons</taxon>
        <taxon>Gunneridae</taxon>
        <taxon>Pentapetalae</taxon>
        <taxon>rosids</taxon>
        <taxon>malvids</taxon>
        <taxon>Myrtales</taxon>
        <taxon>Lythraceae</taxon>
        <taxon>Punica</taxon>
    </lineage>
</organism>
<keyword evidence="14" id="KW-0238">DNA-binding</keyword>
<keyword evidence="20" id="KW-1185">Reference proteome</keyword>
<evidence type="ECO:0000256" key="12">
    <source>
        <dbReference type="ARBA" id="ARBA00022918"/>
    </source>
</evidence>
<dbReference type="Gene3D" id="1.10.340.70">
    <property type="match status" value="1"/>
</dbReference>
<evidence type="ECO:0000256" key="15">
    <source>
        <dbReference type="ARBA" id="ARBA00023172"/>
    </source>
</evidence>
<dbReference type="InterPro" id="IPR041588">
    <property type="entry name" value="Integrase_H2C2"/>
</dbReference>
<evidence type="ECO:0000256" key="10">
    <source>
        <dbReference type="ARBA" id="ARBA00022884"/>
    </source>
</evidence>
<keyword evidence="1" id="KW-0645">Protease</keyword>
<feature type="compositionally biased region" description="Basic and acidic residues" evidence="17">
    <location>
        <begin position="12"/>
        <end position="26"/>
    </location>
</feature>
<keyword evidence="4" id="KW-0540">Nuclease</keyword>
<comment type="caution">
    <text evidence="19">The sequence shown here is derived from an EMBL/GenBank/DDBJ whole genome shotgun (WGS) entry which is preliminary data.</text>
</comment>
<keyword evidence="8" id="KW-0378">Hydrolase</keyword>